<evidence type="ECO:0000256" key="4">
    <source>
        <dbReference type="ARBA" id="ARBA00023014"/>
    </source>
</evidence>
<keyword evidence="1" id="KW-0001">2Fe-2S</keyword>
<reference evidence="7" key="1">
    <citation type="journal article" date="2023" name="G3 (Bethesda)">
        <title>Whole genome assembly and annotation of the endangered Caribbean coral Acropora cervicornis.</title>
        <authorList>
            <person name="Selwyn J.D."/>
            <person name="Vollmer S.V."/>
        </authorList>
    </citation>
    <scope>NUCLEOTIDE SEQUENCE</scope>
    <source>
        <strain evidence="7">K2</strain>
    </source>
</reference>
<dbReference type="GO" id="GO:0051537">
    <property type="term" value="F:2 iron, 2 sulfur cluster binding"/>
    <property type="evidence" value="ECO:0007669"/>
    <property type="project" value="UniProtKB-KW"/>
</dbReference>
<evidence type="ECO:0000256" key="3">
    <source>
        <dbReference type="ARBA" id="ARBA00023004"/>
    </source>
</evidence>
<keyword evidence="2" id="KW-0479">Metal-binding</keyword>
<dbReference type="GO" id="GO:0046872">
    <property type="term" value="F:metal ion binding"/>
    <property type="evidence" value="ECO:0007669"/>
    <property type="project" value="UniProtKB-KW"/>
</dbReference>
<keyword evidence="4" id="KW-0411">Iron-sulfur</keyword>
<evidence type="ECO:0000259" key="6">
    <source>
        <dbReference type="SMART" id="SM00704"/>
    </source>
</evidence>
<organism evidence="7 8">
    <name type="scientific">Acropora cervicornis</name>
    <name type="common">Staghorn coral</name>
    <dbReference type="NCBI Taxonomy" id="6130"/>
    <lineage>
        <taxon>Eukaryota</taxon>
        <taxon>Metazoa</taxon>
        <taxon>Cnidaria</taxon>
        <taxon>Anthozoa</taxon>
        <taxon>Hexacorallia</taxon>
        <taxon>Scleractinia</taxon>
        <taxon>Astrocoeniina</taxon>
        <taxon>Acroporidae</taxon>
        <taxon>Acropora</taxon>
    </lineage>
</organism>
<comment type="cofactor">
    <cofactor evidence="5">
        <name>[2Fe-2S] cluster</name>
        <dbReference type="ChEBI" id="CHEBI:190135"/>
    </cofactor>
</comment>
<dbReference type="GO" id="GO:0005739">
    <property type="term" value="C:mitochondrion"/>
    <property type="evidence" value="ECO:0007669"/>
    <property type="project" value="TreeGrafter"/>
</dbReference>
<keyword evidence="8" id="KW-1185">Reference proteome</keyword>
<evidence type="ECO:0000313" key="7">
    <source>
        <dbReference type="EMBL" id="KAK2562105.1"/>
    </source>
</evidence>
<name>A0AAD9QJM0_ACRCE</name>
<proteinExistence type="predicted"/>
<dbReference type="SMART" id="SM00704">
    <property type="entry name" value="ZnF_CDGSH"/>
    <property type="match status" value="2"/>
</dbReference>
<accession>A0AAD9QJM0</accession>
<evidence type="ECO:0000256" key="5">
    <source>
        <dbReference type="ARBA" id="ARBA00034078"/>
    </source>
</evidence>
<dbReference type="Gene3D" id="3.40.5.90">
    <property type="entry name" value="CDGSH iron-sulfur domain, mitoNEET-type"/>
    <property type="match status" value="2"/>
</dbReference>
<dbReference type="Proteomes" id="UP001249851">
    <property type="component" value="Unassembled WGS sequence"/>
</dbReference>
<gene>
    <name evidence="7" type="ORF">P5673_014861</name>
</gene>
<evidence type="ECO:0000256" key="2">
    <source>
        <dbReference type="ARBA" id="ARBA00022723"/>
    </source>
</evidence>
<dbReference type="PANTHER" id="PTHR46491:SF3">
    <property type="entry name" value="CDGSH IRON-SULFUR DOMAIN-CONTAINING PROTEIN 3, MITOCHONDRIAL"/>
    <property type="match status" value="1"/>
</dbReference>
<dbReference type="AlphaFoldDB" id="A0AAD9QJM0"/>
<feature type="domain" description="Iron-binding zinc finger CDGSH type" evidence="6">
    <location>
        <begin position="41"/>
        <end position="78"/>
    </location>
</feature>
<dbReference type="Pfam" id="PF09360">
    <property type="entry name" value="zf-CDGSH"/>
    <property type="match status" value="2"/>
</dbReference>
<dbReference type="InterPro" id="IPR042216">
    <property type="entry name" value="MitoNEET_CISD"/>
</dbReference>
<evidence type="ECO:0000256" key="1">
    <source>
        <dbReference type="ARBA" id="ARBA00022714"/>
    </source>
</evidence>
<dbReference type="EMBL" id="JARQWQ010000030">
    <property type="protein sequence ID" value="KAK2562105.1"/>
    <property type="molecule type" value="Genomic_DNA"/>
</dbReference>
<comment type="caution">
    <text evidence="7">The sequence shown here is derived from an EMBL/GenBank/DDBJ whole genome shotgun (WGS) entry which is preliminary data.</text>
</comment>
<sequence>MGRLMAMVRLFTNRGLFSNDNFCLRVQQAFCFSDVCVIAAKFPFQVELVEGKKYAWCKCGLSKKQPFCDGRHKTTKIQPIRFIAEETSSEVFLCGCKQTSSPPFCDGTHVSEQVQSAEISQ</sequence>
<feature type="domain" description="Iron-binding zinc finger CDGSH type" evidence="6">
    <location>
        <begin position="79"/>
        <end position="115"/>
    </location>
</feature>
<keyword evidence="3" id="KW-0408">Iron</keyword>
<protein>
    <submittedName>
        <fullName evidence="7">CDGSH iron-sulfur domain-containing protein 3</fullName>
    </submittedName>
</protein>
<dbReference type="InterPro" id="IPR018967">
    <property type="entry name" value="FeS-contain_CDGSH-typ"/>
</dbReference>
<dbReference type="InterPro" id="IPR052950">
    <property type="entry name" value="CISD"/>
</dbReference>
<evidence type="ECO:0000313" key="8">
    <source>
        <dbReference type="Proteomes" id="UP001249851"/>
    </source>
</evidence>
<reference evidence="7" key="2">
    <citation type="journal article" date="2023" name="Science">
        <title>Genomic signatures of disease resistance in endangered staghorn corals.</title>
        <authorList>
            <person name="Vollmer S.V."/>
            <person name="Selwyn J.D."/>
            <person name="Despard B.A."/>
            <person name="Roesel C.L."/>
        </authorList>
    </citation>
    <scope>NUCLEOTIDE SEQUENCE</scope>
    <source>
        <strain evidence="7">K2</strain>
    </source>
</reference>
<dbReference type="PANTHER" id="PTHR46491">
    <property type="entry name" value="CDGSH IRON SULFUR DOMAIN PROTEIN HOMOLOG"/>
    <property type="match status" value="1"/>
</dbReference>